<dbReference type="Pfam" id="PF24624">
    <property type="entry name" value="Int_N"/>
    <property type="match status" value="1"/>
</dbReference>
<dbReference type="SUPFAM" id="SSF56349">
    <property type="entry name" value="DNA breaking-rejoining enzymes"/>
    <property type="match status" value="1"/>
</dbReference>
<dbReference type="InterPro" id="IPR013762">
    <property type="entry name" value="Integrase-like_cat_sf"/>
</dbReference>
<dbReference type="PANTHER" id="PTHR30349">
    <property type="entry name" value="PHAGE INTEGRASE-RELATED"/>
    <property type="match status" value="1"/>
</dbReference>
<feature type="domain" description="Tyr recombinase" evidence="2">
    <location>
        <begin position="159"/>
        <end position="314"/>
    </location>
</feature>
<dbReference type="EMBL" id="UINC01076839">
    <property type="protein sequence ID" value="SVC16382.1"/>
    <property type="molecule type" value="Genomic_DNA"/>
</dbReference>
<evidence type="ECO:0000256" key="1">
    <source>
        <dbReference type="ARBA" id="ARBA00023172"/>
    </source>
</evidence>
<dbReference type="AlphaFoldDB" id="A0A382JYJ1"/>
<proteinExistence type="predicted"/>
<dbReference type="PANTHER" id="PTHR30349:SF94">
    <property type="entry name" value="INTEGRASE_RECOMBINASE HI_1414-RELATED"/>
    <property type="match status" value="1"/>
</dbReference>
<dbReference type="InterPro" id="IPR050090">
    <property type="entry name" value="Tyrosine_recombinase_XerCD"/>
</dbReference>
<protein>
    <recommendedName>
        <fullName evidence="2">Tyr recombinase domain-containing protein</fullName>
    </recommendedName>
</protein>
<dbReference type="GO" id="GO:0003677">
    <property type="term" value="F:DNA binding"/>
    <property type="evidence" value="ECO:0007669"/>
    <property type="project" value="InterPro"/>
</dbReference>
<evidence type="ECO:0000259" key="2">
    <source>
        <dbReference type="PROSITE" id="PS51898"/>
    </source>
</evidence>
<dbReference type="InterPro" id="IPR057084">
    <property type="entry name" value="Int_N"/>
</dbReference>
<dbReference type="Gene3D" id="1.10.443.10">
    <property type="entry name" value="Intergrase catalytic core"/>
    <property type="match status" value="1"/>
</dbReference>
<dbReference type="GO" id="GO:0006310">
    <property type="term" value="P:DNA recombination"/>
    <property type="evidence" value="ECO:0007669"/>
    <property type="project" value="UniProtKB-KW"/>
</dbReference>
<dbReference type="CDD" id="cd00796">
    <property type="entry name" value="INT_Rci_Hp1_C"/>
    <property type="match status" value="1"/>
</dbReference>
<dbReference type="Pfam" id="PF00589">
    <property type="entry name" value="Phage_integrase"/>
    <property type="match status" value="1"/>
</dbReference>
<reference evidence="3" key="1">
    <citation type="submission" date="2018-05" db="EMBL/GenBank/DDBJ databases">
        <authorList>
            <person name="Lanie J.A."/>
            <person name="Ng W.-L."/>
            <person name="Kazmierczak K.M."/>
            <person name="Andrzejewski T.M."/>
            <person name="Davidsen T.M."/>
            <person name="Wayne K.J."/>
            <person name="Tettelin H."/>
            <person name="Glass J.I."/>
            <person name="Rusch D."/>
            <person name="Podicherti R."/>
            <person name="Tsui H.-C.T."/>
            <person name="Winkler M.E."/>
        </authorList>
    </citation>
    <scope>NUCLEOTIDE SEQUENCE</scope>
</reference>
<keyword evidence="1" id="KW-0233">DNA recombination</keyword>
<name>A0A382JYJ1_9ZZZZ</name>
<gene>
    <name evidence="3" type="ORF">METZ01_LOCUS269236</name>
</gene>
<sequence length="314" mass="36918">MATLRKRKDKWHVQIRRKDYPSQTKSFISKKTAEKWIRETENRIDKGYLHQSSEKLSLTLKELIIRYIESVLVKKRGCVNETIILKAFMRQPFVNKPLIQITAEDFAQYRDQRLEYVKPATLLRELCIVQHLYSTAKKEWSFDIPNPIKNIQKPKLNNRRERRLTKEEYEFLITDNNHITLRNIVIVAIETAMRRGEILNIKHEHIKGQTLLIPITKNGHSRTIPLTKKAKCILENSSLPFPMSANALGLAWKRLKKKGNIKDLHFHDLRHEAISIFFEKGLSIPEVSLISGHKDVRMLFRYTHLRAGDIVKKL</sequence>
<dbReference type="InterPro" id="IPR011010">
    <property type="entry name" value="DNA_brk_join_enz"/>
</dbReference>
<dbReference type="InterPro" id="IPR002104">
    <property type="entry name" value="Integrase_catalytic"/>
</dbReference>
<evidence type="ECO:0000313" key="3">
    <source>
        <dbReference type="EMBL" id="SVC16382.1"/>
    </source>
</evidence>
<dbReference type="PROSITE" id="PS51898">
    <property type="entry name" value="TYR_RECOMBINASE"/>
    <property type="match status" value="1"/>
</dbReference>
<accession>A0A382JYJ1</accession>
<dbReference type="GO" id="GO:0015074">
    <property type="term" value="P:DNA integration"/>
    <property type="evidence" value="ECO:0007669"/>
    <property type="project" value="InterPro"/>
</dbReference>
<organism evidence="3">
    <name type="scientific">marine metagenome</name>
    <dbReference type="NCBI Taxonomy" id="408172"/>
    <lineage>
        <taxon>unclassified sequences</taxon>
        <taxon>metagenomes</taxon>
        <taxon>ecological metagenomes</taxon>
    </lineage>
</organism>